<evidence type="ECO:0000313" key="2">
    <source>
        <dbReference type="Proteomes" id="UP000261284"/>
    </source>
</evidence>
<sequence length="278" mass="31469">MSVLPVIVLLTLLYAGCSKKDSTTDPAVNLTPRNCNMLSVAQQNNGSKGDLSISFTFDDSSRATSLLAYDSAVGVQLGKYTFTYSKDTIRIDSRQYFLTDSKGRVRRFHTQDDPHDSSTDVYDYEYLYNDSGFLVTKNQYVNGAKQPDYTTTYTYRNNVLTHADMVVPGANNILIFSATLNYMYEQDVQNWLYHFPDGTESYLFQQCLNFGRKSQKALKSVITQVFNGNNTVADQWTTNYGSYVFSTEGNIMSVTATGDEQQGFAFLYGRTFFNYQCK</sequence>
<dbReference type="RefSeq" id="WP_116846718.1">
    <property type="nucleotide sequence ID" value="NZ_QTJU01000002.1"/>
</dbReference>
<reference evidence="1 2" key="1">
    <citation type="submission" date="2018-08" db="EMBL/GenBank/DDBJ databases">
        <title>Chitinophagaceae sp. K23C18032701, a novel bacterium isolated from forest soil.</title>
        <authorList>
            <person name="Wang C."/>
        </authorList>
    </citation>
    <scope>NUCLEOTIDE SEQUENCE [LARGE SCALE GENOMIC DNA]</scope>
    <source>
        <strain evidence="1 2">K23C18032701</strain>
    </source>
</reference>
<dbReference type="AlphaFoldDB" id="A0A3E1NLB7"/>
<protein>
    <recommendedName>
        <fullName evidence="3">DUF4595 domain-containing protein</fullName>
    </recommendedName>
</protein>
<proteinExistence type="predicted"/>
<dbReference type="Proteomes" id="UP000261284">
    <property type="component" value="Unassembled WGS sequence"/>
</dbReference>
<gene>
    <name evidence="1" type="ORF">DXN05_08080</name>
</gene>
<comment type="caution">
    <text evidence="1">The sequence shown here is derived from an EMBL/GenBank/DDBJ whole genome shotgun (WGS) entry which is preliminary data.</text>
</comment>
<dbReference type="OrthoDB" id="671439at2"/>
<name>A0A3E1NLB7_9BACT</name>
<organism evidence="1 2">
    <name type="scientific">Deminuibacter soli</name>
    <dbReference type="NCBI Taxonomy" id="2291815"/>
    <lineage>
        <taxon>Bacteria</taxon>
        <taxon>Pseudomonadati</taxon>
        <taxon>Bacteroidota</taxon>
        <taxon>Chitinophagia</taxon>
        <taxon>Chitinophagales</taxon>
        <taxon>Chitinophagaceae</taxon>
        <taxon>Deminuibacter</taxon>
    </lineage>
</organism>
<keyword evidence="2" id="KW-1185">Reference proteome</keyword>
<dbReference type="EMBL" id="QTJU01000002">
    <property type="protein sequence ID" value="RFM28729.1"/>
    <property type="molecule type" value="Genomic_DNA"/>
</dbReference>
<accession>A0A3E1NLB7</accession>
<evidence type="ECO:0000313" key="1">
    <source>
        <dbReference type="EMBL" id="RFM28729.1"/>
    </source>
</evidence>
<evidence type="ECO:0008006" key="3">
    <source>
        <dbReference type="Google" id="ProtNLM"/>
    </source>
</evidence>